<dbReference type="EMBL" id="JAAGNN010000007">
    <property type="protein sequence ID" value="KAF4086743.1"/>
    <property type="molecule type" value="Genomic_DNA"/>
</dbReference>
<evidence type="ECO:0000256" key="1">
    <source>
        <dbReference type="ARBA" id="ARBA00008874"/>
    </source>
</evidence>
<comment type="catalytic activity">
    <reaction evidence="8">
        <text>L-threonyl-[protein] + ATP = O-phospho-L-threonyl-[protein] + ADP + H(+)</text>
        <dbReference type="Rhea" id="RHEA:46608"/>
        <dbReference type="Rhea" id="RHEA-COMP:11060"/>
        <dbReference type="Rhea" id="RHEA-COMP:11605"/>
        <dbReference type="ChEBI" id="CHEBI:15378"/>
        <dbReference type="ChEBI" id="CHEBI:30013"/>
        <dbReference type="ChEBI" id="CHEBI:30616"/>
        <dbReference type="ChEBI" id="CHEBI:61977"/>
        <dbReference type="ChEBI" id="CHEBI:456216"/>
        <dbReference type="EC" id="2.7.11.1"/>
    </reaction>
</comment>
<evidence type="ECO:0000256" key="8">
    <source>
        <dbReference type="ARBA" id="ARBA00047899"/>
    </source>
</evidence>
<dbReference type="GO" id="GO:0035556">
    <property type="term" value="P:intracellular signal transduction"/>
    <property type="evidence" value="ECO:0007669"/>
    <property type="project" value="UniProtKB-ARBA"/>
</dbReference>
<evidence type="ECO:0000256" key="5">
    <source>
        <dbReference type="ARBA" id="ARBA00022741"/>
    </source>
</evidence>
<dbReference type="SUPFAM" id="SSF56112">
    <property type="entry name" value="Protein kinase-like (PK-like)"/>
    <property type="match status" value="1"/>
</dbReference>
<feature type="compositionally biased region" description="Polar residues" evidence="13">
    <location>
        <begin position="630"/>
        <end position="647"/>
    </location>
</feature>
<dbReference type="InterPro" id="IPR000719">
    <property type="entry name" value="Prot_kinase_dom"/>
</dbReference>
<comment type="catalytic activity">
    <reaction evidence="9">
        <text>L-seryl-[protein] + ATP = O-phospho-L-seryl-[protein] + ADP + H(+)</text>
        <dbReference type="Rhea" id="RHEA:17989"/>
        <dbReference type="Rhea" id="RHEA-COMP:9863"/>
        <dbReference type="Rhea" id="RHEA-COMP:11604"/>
        <dbReference type="ChEBI" id="CHEBI:15378"/>
        <dbReference type="ChEBI" id="CHEBI:29999"/>
        <dbReference type="ChEBI" id="CHEBI:30616"/>
        <dbReference type="ChEBI" id="CHEBI:83421"/>
        <dbReference type="ChEBI" id="CHEBI:456216"/>
        <dbReference type="EC" id="2.7.11.1"/>
    </reaction>
</comment>
<dbReference type="Pfam" id="PF00069">
    <property type="entry name" value="Pkinase"/>
    <property type="match status" value="1"/>
</dbReference>
<proteinExistence type="inferred from homology"/>
<comment type="similarity">
    <text evidence="1">Belongs to the protein kinase superfamily. STE Ser/Thr protein kinase family. STE20 subfamily.</text>
</comment>
<evidence type="ECO:0000313" key="16">
    <source>
        <dbReference type="Proteomes" id="UP000593565"/>
    </source>
</evidence>
<evidence type="ECO:0000256" key="9">
    <source>
        <dbReference type="ARBA" id="ARBA00048679"/>
    </source>
</evidence>
<organism evidence="15 16">
    <name type="scientific">Ameiurus melas</name>
    <name type="common">Black bullhead</name>
    <name type="synonym">Silurus melas</name>
    <dbReference type="NCBI Taxonomy" id="219545"/>
    <lineage>
        <taxon>Eukaryota</taxon>
        <taxon>Metazoa</taxon>
        <taxon>Chordata</taxon>
        <taxon>Craniata</taxon>
        <taxon>Vertebrata</taxon>
        <taxon>Euteleostomi</taxon>
        <taxon>Actinopterygii</taxon>
        <taxon>Neopterygii</taxon>
        <taxon>Teleostei</taxon>
        <taxon>Ostariophysi</taxon>
        <taxon>Siluriformes</taxon>
        <taxon>Ictaluridae</taxon>
        <taxon>Ameiurus</taxon>
    </lineage>
</organism>
<gene>
    <name evidence="15" type="ORF">AMELA_G00087780</name>
</gene>
<keyword evidence="4" id="KW-0808">Transferase</keyword>
<dbReference type="GO" id="GO:0005524">
    <property type="term" value="F:ATP binding"/>
    <property type="evidence" value="ECO:0007669"/>
    <property type="project" value="UniProtKB-UniRule"/>
</dbReference>
<protein>
    <recommendedName>
        <fullName evidence="10">Mitogen-activated protein kinase kinase kinase 19</fullName>
        <ecNumber evidence="2">2.7.11.1</ecNumber>
    </recommendedName>
    <alternativeName>
        <fullName evidence="11">SPS1/STE20-related protein kinase YSK4</fullName>
    </alternativeName>
</protein>
<feature type="region of interest" description="Disordered" evidence="13">
    <location>
        <begin position="541"/>
        <end position="584"/>
    </location>
</feature>
<feature type="region of interest" description="Disordered" evidence="13">
    <location>
        <begin position="395"/>
        <end position="489"/>
    </location>
</feature>
<feature type="binding site" evidence="12">
    <location>
        <position position="918"/>
    </location>
    <ligand>
        <name>ATP</name>
        <dbReference type="ChEBI" id="CHEBI:30616"/>
    </ligand>
</feature>
<dbReference type="InterPro" id="IPR011009">
    <property type="entry name" value="Kinase-like_dom_sf"/>
</dbReference>
<feature type="region of interest" description="Disordered" evidence="13">
    <location>
        <begin position="622"/>
        <end position="725"/>
    </location>
</feature>
<dbReference type="PANTHER" id="PTHR11584">
    <property type="entry name" value="SERINE/THREONINE PROTEIN KINASE"/>
    <property type="match status" value="1"/>
</dbReference>
<evidence type="ECO:0000256" key="11">
    <source>
        <dbReference type="ARBA" id="ARBA00080573"/>
    </source>
</evidence>
<dbReference type="PROSITE" id="PS00107">
    <property type="entry name" value="PROTEIN_KINASE_ATP"/>
    <property type="match status" value="1"/>
</dbReference>
<evidence type="ECO:0000256" key="7">
    <source>
        <dbReference type="ARBA" id="ARBA00022840"/>
    </source>
</evidence>
<dbReference type="SMART" id="SM00220">
    <property type="entry name" value="S_TKc"/>
    <property type="match status" value="1"/>
</dbReference>
<dbReference type="PROSITE" id="PS00108">
    <property type="entry name" value="PROTEIN_KINASE_ST"/>
    <property type="match status" value="1"/>
</dbReference>
<evidence type="ECO:0000256" key="6">
    <source>
        <dbReference type="ARBA" id="ARBA00022777"/>
    </source>
</evidence>
<dbReference type="EC" id="2.7.11.1" evidence="2"/>
<feature type="compositionally biased region" description="Basic and acidic residues" evidence="13">
    <location>
        <begin position="672"/>
        <end position="684"/>
    </location>
</feature>
<dbReference type="Proteomes" id="UP000593565">
    <property type="component" value="Unassembled WGS sequence"/>
</dbReference>
<feature type="compositionally biased region" description="Basic and acidic residues" evidence="13">
    <location>
        <begin position="439"/>
        <end position="453"/>
    </location>
</feature>
<evidence type="ECO:0000256" key="2">
    <source>
        <dbReference type="ARBA" id="ARBA00012513"/>
    </source>
</evidence>
<evidence type="ECO:0000256" key="4">
    <source>
        <dbReference type="ARBA" id="ARBA00022679"/>
    </source>
</evidence>
<feature type="compositionally biased region" description="Polar residues" evidence="13">
    <location>
        <begin position="454"/>
        <end position="473"/>
    </location>
</feature>
<sequence length="1157" mass="129852">MDIQDRKSGTVLTYVSQIKSSVKDHLLQIILEHQTQSVPTHLEPEFHFPSEHCHSLSSPHVFSTSANERDVKEPYAYIAVQEDHKIFHQDKIIALCFQSATEPKMNSKETGWTTLPSLRDTNKCWTKFGILYPTSDVPMKPSRLSEKTKAILETPLVPHFSQLSQSAPGLALLDASFLLQVRTNIHNRLSTSDVLEKRDPLFISCPRTPKHLAPLAQEYRDAHVLSNCQCPPTPKPTSLLSIGSKLKRERFSRLSSRGSRGTGRGSEESSYSSQSSLDEEEENSPQEIGQMFETIQREPHIDIMSPPSSVRQPIHSGIEEHINVATKSKITRSPKLEEQMMRNSVKEFSKIVKPFERILDTQENSEALDVCEETKTIRSAGVPKMNKIVELIRSLSNEHDEPKDTVTDARPAAGDGHNSSFEQHHVSPVNIALLQTPDETSKASRTTRAEEIQCRSSHTKQTINILDQINTRQDYGKPKRNRGNQSSQVISNKMELIGNVISEEISNKLDWPKMSPIKLGPNLKDAPSNRRRALESLHQVGRLSGTKKIPNKPQSQKQLLNRDTKKTTRQAKRAGILGTQRTKSSPDYVSYRDMFLEIRQADEGPAIFEMFATPIYENLKAGSSVDRPKQSQSAAQFKRQPSGQQKAQKPVEGNRRKQKCTTSKGKQRKKKEIQPPERQSHDQAIDSNQNNASVIPGTEGNKQERKHELLTTEEDEKHGSDAGLQTECSPVLSMIREVPSETDIRIAFPNQQDLSSSFQSHRTPYLSMRFLQLKTDQNNNKGAVISNEIEDSGAVQLPAQPLINTWTTESPVYQRFLEEAGEGPVTDDLLKRLAEELISLEEKEVETLKPDNPEMTNDAPSKFKEFLNEVTPLGNLLRMERSSVDDTITWTKGEILGRGAYGTVYCGLTSQGQLIAVKQVTLDVSNSETAEKEYDRLEREVDLLKNIHHQNIVGFLGTALSGNIISIFMEYIPGGSISNILNRFGPLPEKVLALYTHQILEGVVYLHDNRVIHRDLKGNNIMLMPSGVIKLIDFGCARRLNCLTHSGSRSDFLKSVHGTPYWMAPEVINETGHGKKSDIWSIGCTVFEMATGKPPLAHMGKMAALFYIGAHKGLMPSLPDDFSEDAKEFVQACLINDQKQRPSAADLLRHPFVHHLR</sequence>
<evidence type="ECO:0000256" key="10">
    <source>
        <dbReference type="ARBA" id="ARBA00069016"/>
    </source>
</evidence>
<name>A0A7J6AV20_AMEME</name>
<keyword evidence="16" id="KW-1185">Reference proteome</keyword>
<dbReference type="AlphaFoldDB" id="A0A7J6AV20"/>
<feature type="compositionally biased region" description="Basic and acidic residues" evidence="13">
    <location>
        <begin position="396"/>
        <end position="407"/>
    </location>
</feature>
<evidence type="ECO:0000259" key="14">
    <source>
        <dbReference type="PROSITE" id="PS50011"/>
    </source>
</evidence>
<feature type="region of interest" description="Disordered" evidence="13">
    <location>
        <begin position="250"/>
        <end position="286"/>
    </location>
</feature>
<comment type="caution">
    <text evidence="15">The sequence shown here is derived from an EMBL/GenBank/DDBJ whole genome shotgun (WGS) entry which is preliminary data.</text>
</comment>
<evidence type="ECO:0000256" key="12">
    <source>
        <dbReference type="PROSITE-ProRule" id="PRU10141"/>
    </source>
</evidence>
<dbReference type="GO" id="GO:0004674">
    <property type="term" value="F:protein serine/threonine kinase activity"/>
    <property type="evidence" value="ECO:0007669"/>
    <property type="project" value="UniProtKB-KW"/>
</dbReference>
<dbReference type="PROSITE" id="PS50011">
    <property type="entry name" value="PROTEIN_KINASE_DOM"/>
    <property type="match status" value="1"/>
</dbReference>
<accession>A0A7J6AV20</accession>
<keyword evidence="3" id="KW-0723">Serine/threonine-protein kinase</keyword>
<dbReference type="FunFam" id="1.10.510.10:FF:000331">
    <property type="entry name" value="Mitogen-activated protein kinase kinase kinase 19"/>
    <property type="match status" value="1"/>
</dbReference>
<feature type="domain" description="Protein kinase" evidence="14">
    <location>
        <begin position="890"/>
        <end position="1153"/>
    </location>
</feature>
<dbReference type="Gene3D" id="1.10.510.10">
    <property type="entry name" value="Transferase(Phosphotransferase) domain 1"/>
    <property type="match status" value="1"/>
</dbReference>
<feature type="compositionally biased region" description="Basic and acidic residues" evidence="13">
    <location>
        <begin position="701"/>
        <end position="720"/>
    </location>
</feature>
<evidence type="ECO:0000256" key="13">
    <source>
        <dbReference type="SAM" id="MobiDB-lite"/>
    </source>
</evidence>
<evidence type="ECO:0000313" key="15">
    <source>
        <dbReference type="EMBL" id="KAF4086743.1"/>
    </source>
</evidence>
<keyword evidence="5 12" id="KW-0547">Nucleotide-binding</keyword>
<keyword evidence="6" id="KW-0418">Kinase</keyword>
<dbReference type="InterPro" id="IPR008271">
    <property type="entry name" value="Ser/Thr_kinase_AS"/>
</dbReference>
<dbReference type="InterPro" id="IPR017441">
    <property type="entry name" value="Protein_kinase_ATP_BS"/>
</dbReference>
<dbReference type="PANTHER" id="PTHR11584:SF369">
    <property type="entry name" value="MITOGEN-ACTIVATED PROTEIN KINASE KINASE KINASE 19-RELATED"/>
    <property type="match status" value="1"/>
</dbReference>
<reference evidence="15 16" key="1">
    <citation type="submission" date="2020-02" db="EMBL/GenBank/DDBJ databases">
        <title>A chromosome-scale genome assembly of the black bullhead catfish (Ameiurus melas).</title>
        <authorList>
            <person name="Wen M."/>
            <person name="Zham M."/>
            <person name="Cabau C."/>
            <person name="Klopp C."/>
            <person name="Donnadieu C."/>
            <person name="Roques C."/>
            <person name="Bouchez O."/>
            <person name="Lampietro C."/>
            <person name="Jouanno E."/>
            <person name="Herpin A."/>
            <person name="Louis A."/>
            <person name="Berthelot C."/>
            <person name="Parey E."/>
            <person name="Roest-Crollius H."/>
            <person name="Braasch I."/>
            <person name="Postlethwait J."/>
            <person name="Robinson-Rechavi M."/>
            <person name="Echchiki A."/>
            <person name="Begum T."/>
            <person name="Montfort J."/>
            <person name="Schartl M."/>
            <person name="Bobe J."/>
            <person name="Guiguen Y."/>
        </authorList>
    </citation>
    <scope>NUCLEOTIDE SEQUENCE [LARGE SCALE GENOMIC DNA]</scope>
    <source>
        <strain evidence="15">M_S1</strain>
        <tissue evidence="15">Blood</tissue>
    </source>
</reference>
<keyword evidence="7 12" id="KW-0067">ATP-binding</keyword>
<evidence type="ECO:0000256" key="3">
    <source>
        <dbReference type="ARBA" id="ARBA00022527"/>
    </source>
</evidence>